<feature type="compositionally biased region" description="Polar residues" evidence="3">
    <location>
        <begin position="565"/>
        <end position="575"/>
    </location>
</feature>
<dbReference type="PANTHER" id="PTHR14429:SF22">
    <property type="entry name" value="AGAP013055-PA"/>
    <property type="match status" value="1"/>
</dbReference>
<dbReference type="Proteomes" id="UP001497497">
    <property type="component" value="Unassembled WGS sequence"/>
</dbReference>
<dbReference type="Pfam" id="PF15336">
    <property type="entry name" value="Auts2"/>
    <property type="match status" value="1"/>
</dbReference>
<feature type="compositionally biased region" description="Low complexity" evidence="3">
    <location>
        <begin position="350"/>
        <end position="370"/>
    </location>
</feature>
<feature type="region of interest" description="Disordered" evidence="3">
    <location>
        <begin position="389"/>
        <end position="740"/>
    </location>
</feature>
<organism evidence="4 5">
    <name type="scientific">Lymnaea stagnalis</name>
    <name type="common">Great pond snail</name>
    <name type="synonym">Helix stagnalis</name>
    <dbReference type="NCBI Taxonomy" id="6523"/>
    <lineage>
        <taxon>Eukaryota</taxon>
        <taxon>Metazoa</taxon>
        <taxon>Spiralia</taxon>
        <taxon>Lophotrochozoa</taxon>
        <taxon>Mollusca</taxon>
        <taxon>Gastropoda</taxon>
        <taxon>Heterobranchia</taxon>
        <taxon>Euthyneura</taxon>
        <taxon>Panpulmonata</taxon>
        <taxon>Hygrophila</taxon>
        <taxon>Lymnaeoidea</taxon>
        <taxon>Lymnaeidae</taxon>
        <taxon>Lymnaea</taxon>
    </lineage>
</organism>
<feature type="region of interest" description="Disordered" evidence="3">
    <location>
        <begin position="1115"/>
        <end position="1251"/>
    </location>
</feature>
<feature type="compositionally biased region" description="Low complexity" evidence="3">
    <location>
        <begin position="290"/>
        <end position="328"/>
    </location>
</feature>
<feature type="compositionally biased region" description="Basic residues" evidence="3">
    <location>
        <begin position="541"/>
        <end position="550"/>
    </location>
</feature>
<feature type="compositionally biased region" description="Polar residues" evidence="3">
    <location>
        <begin position="98"/>
        <end position="108"/>
    </location>
</feature>
<reference evidence="4 5" key="1">
    <citation type="submission" date="2024-04" db="EMBL/GenBank/DDBJ databases">
        <authorList>
            <consortium name="Genoscope - CEA"/>
            <person name="William W."/>
        </authorList>
    </citation>
    <scope>NUCLEOTIDE SEQUENCE [LARGE SCALE GENOMIC DNA]</scope>
</reference>
<feature type="compositionally biased region" description="Low complexity" evidence="3">
    <location>
        <begin position="128"/>
        <end position="158"/>
    </location>
</feature>
<feature type="region of interest" description="Disordered" evidence="3">
    <location>
        <begin position="1"/>
        <end position="61"/>
    </location>
</feature>
<name>A0AAV2ICY0_LYMST</name>
<accession>A0AAV2ICY0</accession>
<feature type="compositionally biased region" description="Polar residues" evidence="3">
    <location>
        <begin position="389"/>
        <end position="413"/>
    </location>
</feature>
<feature type="compositionally biased region" description="Basic and acidic residues" evidence="3">
    <location>
        <begin position="1209"/>
        <end position="1230"/>
    </location>
</feature>
<feature type="compositionally biased region" description="Polar residues" evidence="3">
    <location>
        <begin position="441"/>
        <end position="457"/>
    </location>
</feature>
<proteinExistence type="predicted"/>
<evidence type="ECO:0000256" key="2">
    <source>
        <dbReference type="SAM" id="Coils"/>
    </source>
</evidence>
<feature type="compositionally biased region" description="Basic and acidic residues" evidence="3">
    <location>
        <begin position="1143"/>
        <end position="1171"/>
    </location>
</feature>
<dbReference type="PANTHER" id="PTHR14429">
    <property type="entry name" value="FIBROSIN FAMILY MEMBER"/>
    <property type="match status" value="1"/>
</dbReference>
<feature type="compositionally biased region" description="Basic and acidic residues" evidence="3">
    <location>
        <begin position="1529"/>
        <end position="1547"/>
    </location>
</feature>
<feature type="compositionally biased region" description="Basic and acidic residues" evidence="3">
    <location>
        <begin position="634"/>
        <end position="646"/>
    </location>
</feature>
<feature type="compositionally biased region" description="Pro residues" evidence="3">
    <location>
        <begin position="1015"/>
        <end position="1026"/>
    </location>
</feature>
<evidence type="ECO:0000256" key="1">
    <source>
        <dbReference type="ARBA" id="ARBA00022553"/>
    </source>
</evidence>
<feature type="compositionally biased region" description="Acidic residues" evidence="3">
    <location>
        <begin position="29"/>
        <end position="40"/>
    </location>
</feature>
<protein>
    <submittedName>
        <fullName evidence="4">Uncharacterized protein</fullName>
    </submittedName>
</protein>
<comment type="caution">
    <text evidence="4">The sequence shown here is derived from an EMBL/GenBank/DDBJ whole genome shotgun (WGS) entry which is preliminary data.</text>
</comment>
<feature type="compositionally biased region" description="Low complexity" evidence="3">
    <location>
        <begin position="1497"/>
        <end position="1527"/>
    </location>
</feature>
<keyword evidence="2" id="KW-0175">Coiled coil</keyword>
<feature type="compositionally biased region" description="Basic and acidic residues" evidence="3">
    <location>
        <begin position="659"/>
        <end position="675"/>
    </location>
</feature>
<feature type="compositionally biased region" description="Low complexity" evidence="3">
    <location>
        <begin position="676"/>
        <end position="691"/>
    </location>
</feature>
<gene>
    <name evidence="4" type="ORF">GSLYS_00016894001</name>
</gene>
<feature type="coiled-coil region" evidence="2">
    <location>
        <begin position="1259"/>
        <end position="1316"/>
    </location>
</feature>
<feature type="region of interest" description="Disordered" evidence="3">
    <location>
        <begin position="976"/>
        <end position="1031"/>
    </location>
</feature>
<feature type="compositionally biased region" description="Basic and acidic residues" evidence="3">
    <location>
        <begin position="1182"/>
        <end position="1193"/>
    </location>
</feature>
<feature type="compositionally biased region" description="Basic residues" evidence="3">
    <location>
        <begin position="1194"/>
        <end position="1208"/>
    </location>
</feature>
<feature type="compositionally biased region" description="Low complexity" evidence="3">
    <location>
        <begin position="234"/>
        <end position="248"/>
    </location>
</feature>
<feature type="region of interest" description="Disordered" evidence="3">
    <location>
        <begin position="93"/>
        <end position="371"/>
    </location>
</feature>
<evidence type="ECO:0000256" key="3">
    <source>
        <dbReference type="SAM" id="MobiDB-lite"/>
    </source>
</evidence>
<feature type="compositionally biased region" description="Low complexity" evidence="3">
    <location>
        <begin position="458"/>
        <end position="480"/>
    </location>
</feature>
<feature type="compositionally biased region" description="Basic residues" evidence="3">
    <location>
        <begin position="647"/>
        <end position="658"/>
    </location>
</feature>
<dbReference type="EMBL" id="CAXITT010000543">
    <property type="protein sequence ID" value="CAL1543360.1"/>
    <property type="molecule type" value="Genomic_DNA"/>
</dbReference>
<keyword evidence="5" id="KW-1185">Reference proteome</keyword>
<evidence type="ECO:0000313" key="4">
    <source>
        <dbReference type="EMBL" id="CAL1543360.1"/>
    </source>
</evidence>
<feature type="compositionally biased region" description="Polar residues" evidence="3">
    <location>
        <begin position="508"/>
        <end position="539"/>
    </location>
</feature>
<sequence length="1547" mass="169783">MEADPGKQRSRQKRRERTLQLQQEKQTREEEEASGQDDQDGSPPRSSKDKPPRSKPKKIKSALFEEDIIDGFAIMSFKTLEELENVTKKNGCIKNKSVKPQDNNSDTLSLDKDDNIKTKKKKVKKSPSINSCSNIGGDNNGDDSNTGNNTGNNTVNNTPADIGDSITSMVHNDHHHHLHNHNGPLEPPRSISRDRLSDASTHSGSGQGYVCDVESEDDKASESGSDLYSGIPSGGLLNHLPNNGHPNPCVALTAPTPPPSTSSTPTPLCNGIGGTASHSSSPVPHILVASTSTTSTTTTSSTSRPGLSETLTSTTTSPAVTSSAIPSVIQTTPYNPQRPGSKPPQFSPGSSIQPSTLTLSPSSQLGSLTSDTSSCARSLQYSKSLKANHIHGNNTKGATHVHSSGHLSNNTSNLPHHLHQLQQQQQQPYGDNPQPFHLQNGPINVNPPTLSQQTHLNSSFPFQSSTSGSGYQSQYPGYSSVVRPDPLLNPRPLTLASSPRPEQRCPSVISSGSQSTPLNNVSLSTATSGTPYLNTTPINHHQQHSSHHKSSSSSGRSEPSHPHQQYHQSRHSSPSPGYPQKRVCRTPPGLPPPSSSSTTWTTSTPINDTCKKFTPPLPPRGQTKPDQLVSGSGKDSDKPRIKDSSGHHHHHSQHHQSKDHRDREREKDKEREKQRTPVSSSSSLTPTSFSTAKPAWPSSPGQLYSPLIHSHHHSPLTPTSGLHPLGPQPSSVAAQTSPLFPLPLAPPPPLLAAGAPSLPSGMFAPPMPPAPSSLASAPLPSHAASPSQFSAESLIRSQQDFLHQDLNNRLLAHRDSSTIGLPSSQFVRNETHQHQHQHQHLHNHMHQHTYGGLSASPLVPSGPPLFDKMPKVYDTGVFRPSLVPSYSAAFSSLLQPGPSGASIASSLQGAFQPKVMWIHTTKTNQAGKNLVAPGQMLVPFRDREKAVPPPGLPPVQKKQGKWCAVHVRVAWEIYHRQQKQQRDPDSLPGTSSKSGPDTKPLEPSLRPASHLLPSSRPPELAPPPPTSLLSSVARSVPEGIVHPSSSFLTSNLVSGMSAFPRPAPYPQPSLLNPLGFSGLDCVVYHQQQQDMHRNNMHLFPGSSMFAPVRDMGPPSLHAGLSSSPHGDWRLHRAPSSFPTWPKSELEKEKDREKDRERELRKEEERERERRLSVNHRLPGGSDESRHKDTDSSRPKSRSRSRSPLRNGHGRLDHHVKSELGHYDRRYEEKMTMSSSSSLSSSAMKLKEERREDELLSLPHHLEREKIEREKMERERLERDRLERDRMERDRMERDRMERERIEKEKILHSAAAAEREKILQAVEQREKFLQSSGYLGLNPFGAGLHTHPSLLDRRMGLMGPPGVGYPFLDRPPVPTTMWSPFDKTVEMAHRVEMERERERMAMMSRLSSIPSHVAALEQERLKEQLIREQQEREYELRRQYLDRLPAFSADRLRAADPLALSGYFPRTISPMFGPGALAGLKSNSPHMSGVPPPLIPSSSTATMLSSRSHDNSPSSSSKSKGCSPADSTSDLKDKREGNSTDPDTHSR</sequence>
<feature type="region of interest" description="Disordered" evidence="3">
    <location>
        <begin position="1483"/>
        <end position="1547"/>
    </location>
</feature>
<keyword evidence="1" id="KW-0597">Phosphoprotein</keyword>
<dbReference type="InterPro" id="IPR023246">
    <property type="entry name" value="AUTS2"/>
</dbReference>
<evidence type="ECO:0000313" key="5">
    <source>
        <dbReference type="Proteomes" id="UP001497497"/>
    </source>
</evidence>
<feature type="compositionally biased region" description="Low complexity" evidence="3">
    <location>
        <begin position="595"/>
        <end position="605"/>
    </location>
</feature>